<accession>A0A9D1HZ13</accession>
<name>A0A9D1HZ13_9ACTN</name>
<keyword evidence="4 10" id="KW-1133">Transmembrane helix</keyword>
<dbReference type="GO" id="GO:0034707">
    <property type="term" value="C:chloride channel complex"/>
    <property type="evidence" value="ECO:0007669"/>
    <property type="project" value="UniProtKB-KW"/>
</dbReference>
<evidence type="ECO:0000256" key="1">
    <source>
        <dbReference type="ARBA" id="ARBA00004141"/>
    </source>
</evidence>
<evidence type="ECO:0000256" key="8">
    <source>
        <dbReference type="ARBA" id="ARBA00023214"/>
    </source>
</evidence>
<dbReference type="InterPro" id="IPR014743">
    <property type="entry name" value="Cl-channel_core"/>
</dbReference>
<evidence type="ECO:0000259" key="11">
    <source>
        <dbReference type="PROSITE" id="PS51202"/>
    </source>
</evidence>
<keyword evidence="7" id="KW-0869">Chloride channel</keyword>
<dbReference type="InterPro" id="IPR036721">
    <property type="entry name" value="RCK_C_sf"/>
</dbReference>
<dbReference type="GO" id="GO:0008324">
    <property type="term" value="F:monoatomic cation transmembrane transporter activity"/>
    <property type="evidence" value="ECO:0007669"/>
    <property type="project" value="InterPro"/>
</dbReference>
<dbReference type="EMBL" id="DVMQ01000015">
    <property type="protein sequence ID" value="HIU24198.1"/>
    <property type="molecule type" value="Genomic_DNA"/>
</dbReference>
<dbReference type="PROSITE" id="PS51202">
    <property type="entry name" value="RCK_C"/>
    <property type="match status" value="1"/>
</dbReference>
<dbReference type="Pfam" id="PF02080">
    <property type="entry name" value="TrkA_C"/>
    <property type="match status" value="1"/>
</dbReference>
<dbReference type="GO" id="GO:0005254">
    <property type="term" value="F:chloride channel activity"/>
    <property type="evidence" value="ECO:0007669"/>
    <property type="project" value="UniProtKB-KW"/>
</dbReference>
<dbReference type="SUPFAM" id="SSF81340">
    <property type="entry name" value="Clc chloride channel"/>
    <property type="match status" value="1"/>
</dbReference>
<feature type="transmembrane region" description="Helical" evidence="10">
    <location>
        <begin position="165"/>
        <end position="190"/>
    </location>
</feature>
<evidence type="ECO:0000256" key="9">
    <source>
        <dbReference type="ARBA" id="ARBA00023303"/>
    </source>
</evidence>
<comment type="subcellular location">
    <subcellularLocation>
        <location evidence="1">Membrane</location>
        <topology evidence="1">Multi-pass membrane protein</topology>
    </subcellularLocation>
</comment>
<evidence type="ECO:0000313" key="12">
    <source>
        <dbReference type="EMBL" id="HIU24198.1"/>
    </source>
</evidence>
<sequence length="541" mass="57822">MSLRRHTSHQKHTSLENELSHRHRIWLVCIGAATGLVAGLAVTLYRLALAQAEQLMRSFTTELGKSALGILIWFVVLALILLVVGFLIHKVPLTAGSGIPQVEAEVAGTIQAPWLRILPTKFVEGVLCSFGGLSLGREGPSIQIGGMAAKLVSKLTRTNRGEERILITCGAASGMAAAFHAPFTGVMFALEEIHKVFSAPVIVSVMVASVMADLLSSILMGDHLVLSLTFIADLPPSAYISVAILGVIAGLLGALHNAGMFKMQDLFDRITWVKPYAKLIPAFLMSGIAAFTIPQLLCGGDAIIQLLERGYVTPINVLVVLLIGKYLLTAICFGSGAPGGTLLPLVVMGALIGSIYGICVTDVTAIPSVYVVNYTVLGVASLFAGVVRAPITGIVLAFELTGSLDSLLAASLVSIIAYVTSDLIGVDAFYEHLLGRIDISESNQTEKNLEEEQRGVFHRHVVGTGSKAEGRLIKELVLPEHMLIVMITRSGKELVPQGSTRLKALDQLLVLEDAEFEIEQEQMIKEICMPSLEETSSVTPT</sequence>
<feature type="transmembrane region" description="Helical" evidence="10">
    <location>
        <begin position="342"/>
        <end position="359"/>
    </location>
</feature>
<evidence type="ECO:0000256" key="7">
    <source>
        <dbReference type="ARBA" id="ARBA00023173"/>
    </source>
</evidence>
<feature type="transmembrane region" description="Helical" evidence="10">
    <location>
        <begin position="279"/>
        <end position="303"/>
    </location>
</feature>
<dbReference type="PRINTS" id="PR00762">
    <property type="entry name" value="CLCHANNEL"/>
</dbReference>
<keyword evidence="6 10" id="KW-0472">Membrane</keyword>
<evidence type="ECO:0000256" key="6">
    <source>
        <dbReference type="ARBA" id="ARBA00023136"/>
    </source>
</evidence>
<evidence type="ECO:0000256" key="4">
    <source>
        <dbReference type="ARBA" id="ARBA00022989"/>
    </source>
</evidence>
<proteinExistence type="predicted"/>
<evidence type="ECO:0000256" key="2">
    <source>
        <dbReference type="ARBA" id="ARBA00022448"/>
    </source>
</evidence>
<feature type="transmembrane region" description="Helical" evidence="10">
    <location>
        <begin position="238"/>
        <end position="259"/>
    </location>
</feature>
<feature type="transmembrane region" description="Helical" evidence="10">
    <location>
        <begin position="408"/>
        <end position="430"/>
    </location>
</feature>
<feature type="domain" description="RCK C-terminal" evidence="11">
    <location>
        <begin position="444"/>
        <end position="527"/>
    </location>
</feature>
<protein>
    <submittedName>
        <fullName evidence="12">Chloride channel protein</fullName>
    </submittedName>
</protein>
<keyword evidence="9" id="KW-0407">Ion channel</keyword>
<dbReference type="Pfam" id="PF00654">
    <property type="entry name" value="Voltage_CLC"/>
    <property type="match status" value="1"/>
</dbReference>
<evidence type="ECO:0000256" key="10">
    <source>
        <dbReference type="SAM" id="Phobius"/>
    </source>
</evidence>
<keyword evidence="3 10" id="KW-0812">Transmembrane</keyword>
<feature type="transmembrane region" description="Helical" evidence="10">
    <location>
        <begin position="25"/>
        <end position="47"/>
    </location>
</feature>
<dbReference type="GO" id="GO:0006813">
    <property type="term" value="P:potassium ion transport"/>
    <property type="evidence" value="ECO:0007669"/>
    <property type="project" value="InterPro"/>
</dbReference>
<dbReference type="Proteomes" id="UP000824078">
    <property type="component" value="Unassembled WGS sequence"/>
</dbReference>
<dbReference type="InterPro" id="IPR050368">
    <property type="entry name" value="ClC-type_chloride_channel"/>
</dbReference>
<feature type="transmembrane region" description="Helical" evidence="10">
    <location>
        <begin position="202"/>
        <end position="226"/>
    </location>
</feature>
<keyword evidence="8" id="KW-0868">Chloride</keyword>
<dbReference type="SUPFAM" id="SSF116726">
    <property type="entry name" value="TrkA C-terminal domain-like"/>
    <property type="match status" value="1"/>
</dbReference>
<keyword evidence="2" id="KW-0813">Transport</keyword>
<dbReference type="InterPro" id="IPR001807">
    <property type="entry name" value="ClC"/>
</dbReference>
<feature type="transmembrane region" description="Helical" evidence="10">
    <location>
        <begin position="67"/>
        <end position="88"/>
    </location>
</feature>
<feature type="transmembrane region" description="Helical" evidence="10">
    <location>
        <begin position="371"/>
        <end position="396"/>
    </location>
</feature>
<dbReference type="CDD" id="cd01031">
    <property type="entry name" value="EriC"/>
    <property type="match status" value="1"/>
</dbReference>
<keyword evidence="5" id="KW-0406">Ion transport</keyword>
<reference evidence="12" key="1">
    <citation type="submission" date="2020-10" db="EMBL/GenBank/DDBJ databases">
        <authorList>
            <person name="Gilroy R."/>
        </authorList>
    </citation>
    <scope>NUCLEOTIDE SEQUENCE</scope>
    <source>
        <strain evidence="12">ChiHjej12B11-29160</strain>
    </source>
</reference>
<dbReference type="Gene3D" id="1.10.3080.10">
    <property type="entry name" value="Clc chloride channel"/>
    <property type="match status" value="1"/>
</dbReference>
<evidence type="ECO:0000313" key="13">
    <source>
        <dbReference type="Proteomes" id="UP000824078"/>
    </source>
</evidence>
<reference evidence="12" key="2">
    <citation type="journal article" date="2021" name="PeerJ">
        <title>Extensive microbial diversity within the chicken gut microbiome revealed by metagenomics and culture.</title>
        <authorList>
            <person name="Gilroy R."/>
            <person name="Ravi A."/>
            <person name="Getino M."/>
            <person name="Pursley I."/>
            <person name="Horton D.L."/>
            <person name="Alikhan N.F."/>
            <person name="Baker D."/>
            <person name="Gharbi K."/>
            <person name="Hall N."/>
            <person name="Watson M."/>
            <person name="Adriaenssens E.M."/>
            <person name="Foster-Nyarko E."/>
            <person name="Jarju S."/>
            <person name="Secka A."/>
            <person name="Antonio M."/>
            <person name="Oren A."/>
            <person name="Chaudhuri R.R."/>
            <person name="La Ragione R."/>
            <person name="Hildebrand F."/>
            <person name="Pallen M.J."/>
        </authorList>
    </citation>
    <scope>NUCLEOTIDE SEQUENCE</scope>
    <source>
        <strain evidence="12">ChiHjej12B11-29160</strain>
    </source>
</reference>
<comment type="caution">
    <text evidence="12">The sequence shown here is derived from an EMBL/GenBank/DDBJ whole genome shotgun (WGS) entry which is preliminary data.</text>
</comment>
<dbReference type="InterPro" id="IPR006037">
    <property type="entry name" value="RCK_C"/>
</dbReference>
<dbReference type="Gene3D" id="3.30.70.1450">
    <property type="entry name" value="Regulator of K+ conductance, C-terminal domain"/>
    <property type="match status" value="1"/>
</dbReference>
<feature type="transmembrane region" description="Helical" evidence="10">
    <location>
        <begin position="315"/>
        <end position="336"/>
    </location>
</feature>
<evidence type="ECO:0000256" key="5">
    <source>
        <dbReference type="ARBA" id="ARBA00023065"/>
    </source>
</evidence>
<evidence type="ECO:0000256" key="3">
    <source>
        <dbReference type="ARBA" id="ARBA00022692"/>
    </source>
</evidence>
<dbReference type="AlphaFoldDB" id="A0A9D1HZ13"/>
<dbReference type="PANTHER" id="PTHR43427">
    <property type="entry name" value="CHLORIDE CHANNEL PROTEIN CLC-E"/>
    <property type="match status" value="1"/>
</dbReference>
<organism evidence="12 13">
    <name type="scientific">Candidatus Coprovicinus avistercoris</name>
    <dbReference type="NCBI Taxonomy" id="2840754"/>
    <lineage>
        <taxon>Bacteria</taxon>
        <taxon>Bacillati</taxon>
        <taxon>Actinomycetota</taxon>
        <taxon>Coriobacteriia</taxon>
        <taxon>Coriobacteriales</taxon>
        <taxon>Coriobacteriaceae</taxon>
        <taxon>Coriobacteriaceae incertae sedis</taxon>
        <taxon>Candidatus Coprovicinus</taxon>
    </lineage>
</organism>
<gene>
    <name evidence="12" type="ORF">IAD17_04695</name>
</gene>
<dbReference type="PANTHER" id="PTHR43427:SF6">
    <property type="entry name" value="CHLORIDE CHANNEL PROTEIN CLC-E"/>
    <property type="match status" value="1"/>
</dbReference>